<reference evidence="1" key="1">
    <citation type="submission" date="2014-11" db="EMBL/GenBank/DDBJ databases">
        <authorList>
            <person name="Amaro Gonzalez C."/>
        </authorList>
    </citation>
    <scope>NUCLEOTIDE SEQUENCE</scope>
</reference>
<protein>
    <submittedName>
        <fullName evidence="1">Uncharacterized protein</fullName>
    </submittedName>
</protein>
<accession>A0A0E9W0J6</accession>
<evidence type="ECO:0000313" key="1">
    <source>
        <dbReference type="EMBL" id="JAH83003.1"/>
    </source>
</evidence>
<sequence>MAFVQPNTMAIIFAVAFHGIVGEVTLRYFKVGVYLPLVICSFLV</sequence>
<dbReference type="EMBL" id="GBXM01025574">
    <property type="protein sequence ID" value="JAH83003.1"/>
    <property type="molecule type" value="Transcribed_RNA"/>
</dbReference>
<dbReference type="AlphaFoldDB" id="A0A0E9W0J6"/>
<proteinExistence type="predicted"/>
<reference evidence="1" key="2">
    <citation type="journal article" date="2015" name="Fish Shellfish Immunol.">
        <title>Early steps in the European eel (Anguilla anguilla)-Vibrio vulnificus interaction in the gills: Role of the RtxA13 toxin.</title>
        <authorList>
            <person name="Callol A."/>
            <person name="Pajuelo D."/>
            <person name="Ebbesson L."/>
            <person name="Teles M."/>
            <person name="MacKenzie S."/>
            <person name="Amaro C."/>
        </authorList>
    </citation>
    <scope>NUCLEOTIDE SEQUENCE</scope>
</reference>
<name>A0A0E9W0J6_ANGAN</name>
<organism evidence="1">
    <name type="scientific">Anguilla anguilla</name>
    <name type="common">European freshwater eel</name>
    <name type="synonym">Muraena anguilla</name>
    <dbReference type="NCBI Taxonomy" id="7936"/>
    <lineage>
        <taxon>Eukaryota</taxon>
        <taxon>Metazoa</taxon>
        <taxon>Chordata</taxon>
        <taxon>Craniata</taxon>
        <taxon>Vertebrata</taxon>
        <taxon>Euteleostomi</taxon>
        <taxon>Actinopterygii</taxon>
        <taxon>Neopterygii</taxon>
        <taxon>Teleostei</taxon>
        <taxon>Anguilliformes</taxon>
        <taxon>Anguillidae</taxon>
        <taxon>Anguilla</taxon>
    </lineage>
</organism>